<dbReference type="InterPro" id="IPR003516">
    <property type="entry name" value="FANCA"/>
</dbReference>
<sequence>LDDLKVPLHDTWKSIYVSASRCDKGGINLKEVNQAAEDVDRAVGAFAETGKIPTAVIEASIFRKPYFISKFLPALLEPRHLPDVPDMKMKLIIEISNSGKIPTSMYKHFLDECEKVKMNLLAAGGTSL</sequence>
<reference evidence="2" key="1">
    <citation type="submission" date="2014-12" db="EMBL/GenBank/DDBJ databases">
        <title>Insight into the proteome of Arion vulgaris.</title>
        <authorList>
            <person name="Aradska J."/>
            <person name="Bulat T."/>
            <person name="Smidak R."/>
            <person name="Sarate P."/>
            <person name="Gangsoo J."/>
            <person name="Sialana F."/>
            <person name="Bilban M."/>
            <person name="Lubec G."/>
        </authorList>
    </citation>
    <scope>NUCLEOTIDE SEQUENCE</scope>
    <source>
        <tissue evidence="2">Skin</tissue>
    </source>
</reference>
<organism evidence="2">
    <name type="scientific">Arion vulgaris</name>
    <dbReference type="NCBI Taxonomy" id="1028688"/>
    <lineage>
        <taxon>Eukaryota</taxon>
        <taxon>Metazoa</taxon>
        <taxon>Spiralia</taxon>
        <taxon>Lophotrochozoa</taxon>
        <taxon>Mollusca</taxon>
        <taxon>Gastropoda</taxon>
        <taxon>Heterobranchia</taxon>
        <taxon>Euthyneura</taxon>
        <taxon>Panpulmonata</taxon>
        <taxon>Eupulmonata</taxon>
        <taxon>Stylommatophora</taxon>
        <taxon>Helicina</taxon>
        <taxon>Arionoidea</taxon>
        <taxon>Arionidae</taxon>
        <taxon>Arion</taxon>
    </lineage>
</organism>
<feature type="non-terminal residue" evidence="2">
    <location>
        <position position="1"/>
    </location>
</feature>
<accession>A0A0B6Y880</accession>
<dbReference type="PANTHER" id="PTHR12047">
    <property type="entry name" value="FANCONI ANEMIA GROUP A PROTEIN"/>
    <property type="match status" value="1"/>
</dbReference>
<proteinExistence type="predicted"/>
<dbReference type="Pfam" id="PF24781">
    <property type="entry name" value="FANCA_helical"/>
    <property type="match status" value="1"/>
</dbReference>
<dbReference type="PANTHER" id="PTHR12047:SF2">
    <property type="entry name" value="FANCONI ANEMIA GROUP A PROTEIN"/>
    <property type="match status" value="1"/>
</dbReference>
<protein>
    <recommendedName>
        <fullName evidence="1">Fanconi anaemia group A protein helical domain-containing protein</fullName>
    </recommendedName>
</protein>
<gene>
    <name evidence="2" type="primary">ORF15196</name>
</gene>
<dbReference type="GO" id="GO:0043240">
    <property type="term" value="C:Fanconi anaemia nuclear complex"/>
    <property type="evidence" value="ECO:0007669"/>
    <property type="project" value="InterPro"/>
</dbReference>
<dbReference type="AlphaFoldDB" id="A0A0B6Y880"/>
<feature type="domain" description="Fanconi anaemia group A protein helical" evidence="1">
    <location>
        <begin position="33"/>
        <end position="113"/>
    </location>
</feature>
<dbReference type="GO" id="GO:0036297">
    <property type="term" value="P:interstrand cross-link repair"/>
    <property type="evidence" value="ECO:0007669"/>
    <property type="project" value="InterPro"/>
</dbReference>
<evidence type="ECO:0000313" key="2">
    <source>
        <dbReference type="EMBL" id="CEK52021.1"/>
    </source>
</evidence>
<name>A0A0B6Y880_9EUPU</name>
<dbReference type="EMBL" id="HACG01005156">
    <property type="protein sequence ID" value="CEK52021.1"/>
    <property type="molecule type" value="Transcribed_RNA"/>
</dbReference>
<evidence type="ECO:0000259" key="1">
    <source>
        <dbReference type="Pfam" id="PF24781"/>
    </source>
</evidence>
<dbReference type="InterPro" id="IPR055386">
    <property type="entry name" value="FANCA_helical"/>
</dbReference>